<proteinExistence type="predicted"/>
<feature type="transmembrane region" description="Helical" evidence="1">
    <location>
        <begin position="278"/>
        <end position="302"/>
    </location>
</feature>
<name>A0A8W7Q1K9_ANOCL</name>
<keyword evidence="1" id="KW-0812">Transmembrane</keyword>
<evidence type="ECO:0000313" key="2">
    <source>
        <dbReference type="EnsemblMetazoa" id="ACOM040646-PA.1"/>
    </source>
</evidence>
<keyword evidence="1" id="KW-0472">Membrane</keyword>
<evidence type="ECO:0000256" key="1">
    <source>
        <dbReference type="SAM" id="Phobius"/>
    </source>
</evidence>
<dbReference type="EnsemblMetazoa" id="ACOM040646-RA">
    <property type="protein sequence ID" value="ACOM040646-PA.1"/>
    <property type="gene ID" value="ACOM040646"/>
</dbReference>
<keyword evidence="1" id="KW-1133">Transmembrane helix</keyword>
<feature type="transmembrane region" description="Helical" evidence="1">
    <location>
        <begin position="156"/>
        <end position="177"/>
    </location>
</feature>
<dbReference type="Proteomes" id="UP000075882">
    <property type="component" value="Unassembled WGS sequence"/>
</dbReference>
<reference evidence="2" key="1">
    <citation type="submission" date="2022-08" db="UniProtKB">
        <authorList>
            <consortium name="EnsemblMetazoa"/>
        </authorList>
    </citation>
    <scope>IDENTIFICATION</scope>
</reference>
<sequence>MSIKSRTSERRSSVLAEEVLLAPAIIIRKEATLRADWLVAVAHDAVLAGGRIHIVHARRRAGVTVRRDTATPVEDFAAPAGKRLQLLAPLAEVVLATLGVPILVVPVGPSGTGRIRLVTHALHDGAGDAFTLGVNLSRLAQVRDLVPVRAQMVRTAAGALILVIAIRFALAGVNVLYRALVRTGALGDTVFPIEQVAVRAAKARPRPVVTVEVGPARAQRHVVIHGGKVLIVAGRSLYAVGRVRDAMAAGVQCGLDAGTLRRVVVEPVRAGVLLDRPLALAAHVVSAAFAWIHMVAVVPLVADITGRIEPRTVVQKGGHTLLPVEHCHRGAVVSADQPAGLAFHVRSTVVRSGGKMKPVRKIATTILIGQLLGLHIHNLIVAAVKILLAIGTISGQDVISIRQPVTARISLVPDGGGRRFWAFANSDRIFRGTRFGCGIKQHPQRAGTFNGCDFASTASVRSPAALGRVGVQSVRFTDADRFVACSWEVRFNSII</sequence>
<accession>A0A8W7Q1K9</accession>
<organism evidence="2">
    <name type="scientific">Anopheles coluzzii</name>
    <name type="common">African malaria mosquito</name>
    <dbReference type="NCBI Taxonomy" id="1518534"/>
    <lineage>
        <taxon>Eukaryota</taxon>
        <taxon>Metazoa</taxon>
        <taxon>Ecdysozoa</taxon>
        <taxon>Arthropoda</taxon>
        <taxon>Hexapoda</taxon>
        <taxon>Insecta</taxon>
        <taxon>Pterygota</taxon>
        <taxon>Neoptera</taxon>
        <taxon>Endopterygota</taxon>
        <taxon>Diptera</taxon>
        <taxon>Nematocera</taxon>
        <taxon>Culicoidea</taxon>
        <taxon>Culicidae</taxon>
        <taxon>Anophelinae</taxon>
        <taxon>Anopheles</taxon>
    </lineage>
</organism>
<protein>
    <submittedName>
        <fullName evidence="2">Uncharacterized protein</fullName>
    </submittedName>
</protein>
<dbReference type="AlphaFoldDB" id="A0A8W7Q1K9"/>